<keyword evidence="1" id="KW-1133">Transmembrane helix</keyword>
<organism evidence="2 3">
    <name type="scientific">Rhizophagus irregularis</name>
    <dbReference type="NCBI Taxonomy" id="588596"/>
    <lineage>
        <taxon>Eukaryota</taxon>
        <taxon>Fungi</taxon>
        <taxon>Fungi incertae sedis</taxon>
        <taxon>Mucoromycota</taxon>
        <taxon>Glomeromycotina</taxon>
        <taxon>Glomeromycetes</taxon>
        <taxon>Glomerales</taxon>
        <taxon>Glomeraceae</taxon>
        <taxon>Rhizophagus</taxon>
    </lineage>
</organism>
<dbReference type="Proteomes" id="UP000684084">
    <property type="component" value="Unassembled WGS sequence"/>
</dbReference>
<keyword evidence="1" id="KW-0472">Membrane</keyword>
<proteinExistence type="predicted"/>
<evidence type="ECO:0000256" key="1">
    <source>
        <dbReference type="SAM" id="Phobius"/>
    </source>
</evidence>
<dbReference type="EMBL" id="CAGKOT010000020">
    <property type="protein sequence ID" value="CAB5364681.1"/>
    <property type="molecule type" value="Genomic_DNA"/>
</dbReference>
<evidence type="ECO:0000313" key="2">
    <source>
        <dbReference type="EMBL" id="CAB5364681.1"/>
    </source>
</evidence>
<evidence type="ECO:0000313" key="3">
    <source>
        <dbReference type="Proteomes" id="UP000684084"/>
    </source>
</evidence>
<feature type="transmembrane region" description="Helical" evidence="1">
    <location>
        <begin position="49"/>
        <end position="78"/>
    </location>
</feature>
<comment type="caution">
    <text evidence="2">The sequence shown here is derived from an EMBL/GenBank/DDBJ whole genome shotgun (WGS) entry which is preliminary data.</text>
</comment>
<feature type="transmembrane region" description="Helical" evidence="1">
    <location>
        <begin position="21"/>
        <end position="43"/>
    </location>
</feature>
<reference evidence="2" key="1">
    <citation type="submission" date="2020-05" db="EMBL/GenBank/DDBJ databases">
        <authorList>
            <person name="Rincon C."/>
            <person name="Sanders R I."/>
            <person name="Robbins C."/>
            <person name="Chaturvedi A."/>
        </authorList>
    </citation>
    <scope>NUCLEOTIDE SEQUENCE</scope>
    <source>
        <strain evidence="2">CHB12</strain>
    </source>
</reference>
<sequence length="133" mass="15986">MYYTISAISFWAFNIGFNFRFQLSVLGCLIYRFQLSVLGSLIYKFRLSVLGHLILVLAFSSWTFIYWFRLFVLGYLIYRFRLSVMAATSHWALDRFQLRYLWICEIQRMLQNFLFKEIDSNLDTIRKSAPESQ</sequence>
<keyword evidence="1" id="KW-0812">Transmembrane</keyword>
<name>A0A915Z6X0_9GLOM</name>
<protein>
    <submittedName>
        <fullName evidence="2">Uncharacterized protein</fullName>
    </submittedName>
</protein>
<dbReference type="OrthoDB" id="10316894at2759"/>
<dbReference type="VEuPathDB" id="FungiDB:RhiirFUN_016719"/>
<accession>A0A915Z6X0</accession>
<gene>
    <name evidence="2" type="ORF">CHRIB12_LOCUS10078</name>
</gene>
<dbReference type="AlphaFoldDB" id="A0A915Z6X0"/>